<keyword evidence="3" id="KW-0731">Sigma factor</keyword>
<evidence type="ECO:0000256" key="1">
    <source>
        <dbReference type="ARBA" id="ARBA00010641"/>
    </source>
</evidence>
<accession>A0A1M5EIQ5</accession>
<sequence>MTDAKLIENFRKGDTAAFNRLVERWQQRIHRLAYRYFASHDEAMEITQKTFIRVYHKLNTLDDTEQFNAWIYRIANNLCLDETKRAGRRRSSPMEALGKPPVAKGLASNPDRQVEKNELGSILQLALNQLPPEQRIVVIMKEYEGLKFREIAEILEEPENTVKSRLYYGLTKLRQLFNQWNIESEALRYE</sequence>
<dbReference type="GO" id="GO:0006352">
    <property type="term" value="P:DNA-templated transcription initiation"/>
    <property type="evidence" value="ECO:0007669"/>
    <property type="project" value="InterPro"/>
</dbReference>
<evidence type="ECO:0000259" key="7">
    <source>
        <dbReference type="Pfam" id="PF04542"/>
    </source>
</evidence>
<dbReference type="InterPro" id="IPR039425">
    <property type="entry name" value="RNA_pol_sigma-70-like"/>
</dbReference>
<dbReference type="PANTHER" id="PTHR43133:SF8">
    <property type="entry name" value="RNA POLYMERASE SIGMA FACTOR HI_1459-RELATED"/>
    <property type="match status" value="1"/>
</dbReference>
<dbReference type="Pfam" id="PF08281">
    <property type="entry name" value="Sigma70_r4_2"/>
    <property type="match status" value="1"/>
</dbReference>
<dbReference type="Gene3D" id="1.10.1740.10">
    <property type="match status" value="1"/>
</dbReference>
<dbReference type="InterPro" id="IPR013324">
    <property type="entry name" value="RNA_pol_sigma_r3/r4-like"/>
</dbReference>
<evidence type="ECO:0000256" key="4">
    <source>
        <dbReference type="ARBA" id="ARBA00023125"/>
    </source>
</evidence>
<dbReference type="NCBIfam" id="TIGR02937">
    <property type="entry name" value="sigma70-ECF"/>
    <property type="match status" value="1"/>
</dbReference>
<gene>
    <name evidence="9" type="ORF">SAMN05443144_11373</name>
</gene>
<dbReference type="InterPro" id="IPR036388">
    <property type="entry name" value="WH-like_DNA-bd_sf"/>
</dbReference>
<dbReference type="InterPro" id="IPR013249">
    <property type="entry name" value="RNA_pol_sigma70_r4_t2"/>
</dbReference>
<keyword evidence="10" id="KW-1185">Reference proteome</keyword>
<dbReference type="RefSeq" id="WP_073064864.1">
    <property type="nucleotide sequence ID" value="NZ_FQUS01000013.1"/>
</dbReference>
<feature type="region of interest" description="Disordered" evidence="6">
    <location>
        <begin position="89"/>
        <end position="109"/>
    </location>
</feature>
<dbReference type="SUPFAM" id="SSF88659">
    <property type="entry name" value="Sigma3 and sigma4 domains of RNA polymerase sigma factors"/>
    <property type="match status" value="1"/>
</dbReference>
<dbReference type="GO" id="GO:0016987">
    <property type="term" value="F:sigma factor activity"/>
    <property type="evidence" value="ECO:0007669"/>
    <property type="project" value="UniProtKB-KW"/>
</dbReference>
<reference evidence="9 10" key="1">
    <citation type="submission" date="2016-11" db="EMBL/GenBank/DDBJ databases">
        <authorList>
            <person name="Jaros S."/>
            <person name="Januszkiewicz K."/>
            <person name="Wedrychowicz H."/>
        </authorList>
    </citation>
    <scope>NUCLEOTIDE SEQUENCE [LARGE SCALE GENOMIC DNA]</scope>
    <source>
        <strain evidence="9 10">DSM 21986</strain>
    </source>
</reference>
<dbReference type="Pfam" id="PF04542">
    <property type="entry name" value="Sigma70_r2"/>
    <property type="match status" value="1"/>
</dbReference>
<name>A0A1M5EIQ5_9BACT</name>
<dbReference type="Gene3D" id="1.10.10.10">
    <property type="entry name" value="Winged helix-like DNA-binding domain superfamily/Winged helix DNA-binding domain"/>
    <property type="match status" value="1"/>
</dbReference>
<evidence type="ECO:0000256" key="2">
    <source>
        <dbReference type="ARBA" id="ARBA00023015"/>
    </source>
</evidence>
<dbReference type="InterPro" id="IPR013325">
    <property type="entry name" value="RNA_pol_sigma_r2"/>
</dbReference>
<proteinExistence type="inferred from homology"/>
<dbReference type="OrthoDB" id="1027298at2"/>
<evidence type="ECO:0000259" key="8">
    <source>
        <dbReference type="Pfam" id="PF08281"/>
    </source>
</evidence>
<keyword evidence="2" id="KW-0805">Transcription regulation</keyword>
<dbReference type="GO" id="GO:0003677">
    <property type="term" value="F:DNA binding"/>
    <property type="evidence" value="ECO:0007669"/>
    <property type="project" value="UniProtKB-KW"/>
</dbReference>
<dbReference type="SUPFAM" id="SSF88946">
    <property type="entry name" value="Sigma2 domain of RNA polymerase sigma factors"/>
    <property type="match status" value="1"/>
</dbReference>
<organism evidence="9 10">
    <name type="scientific">Fodinibius roseus</name>
    <dbReference type="NCBI Taxonomy" id="1194090"/>
    <lineage>
        <taxon>Bacteria</taxon>
        <taxon>Pseudomonadati</taxon>
        <taxon>Balneolota</taxon>
        <taxon>Balneolia</taxon>
        <taxon>Balneolales</taxon>
        <taxon>Balneolaceae</taxon>
        <taxon>Fodinibius</taxon>
    </lineage>
</organism>
<keyword evidence="5" id="KW-0804">Transcription</keyword>
<evidence type="ECO:0000256" key="3">
    <source>
        <dbReference type="ARBA" id="ARBA00023082"/>
    </source>
</evidence>
<dbReference type="Proteomes" id="UP000184041">
    <property type="component" value="Unassembled WGS sequence"/>
</dbReference>
<protein>
    <submittedName>
        <fullName evidence="9">RNA polymerase, sigma subunit, ECF family</fullName>
    </submittedName>
</protein>
<evidence type="ECO:0000313" key="9">
    <source>
        <dbReference type="EMBL" id="SHF79148.1"/>
    </source>
</evidence>
<dbReference type="EMBL" id="FQUS01000013">
    <property type="protein sequence ID" value="SHF79148.1"/>
    <property type="molecule type" value="Genomic_DNA"/>
</dbReference>
<evidence type="ECO:0000256" key="5">
    <source>
        <dbReference type="ARBA" id="ARBA00023163"/>
    </source>
</evidence>
<keyword evidence="4" id="KW-0238">DNA-binding</keyword>
<comment type="similarity">
    <text evidence="1">Belongs to the sigma-70 factor family. ECF subfamily.</text>
</comment>
<dbReference type="InterPro" id="IPR007627">
    <property type="entry name" value="RNA_pol_sigma70_r2"/>
</dbReference>
<feature type="domain" description="RNA polymerase sigma-70 region 2" evidence="7">
    <location>
        <begin position="21"/>
        <end position="88"/>
    </location>
</feature>
<dbReference type="InterPro" id="IPR014284">
    <property type="entry name" value="RNA_pol_sigma-70_dom"/>
</dbReference>
<dbReference type="STRING" id="1194090.SAMN05443144_11373"/>
<evidence type="ECO:0000313" key="10">
    <source>
        <dbReference type="Proteomes" id="UP000184041"/>
    </source>
</evidence>
<dbReference type="AlphaFoldDB" id="A0A1M5EIQ5"/>
<dbReference type="CDD" id="cd06171">
    <property type="entry name" value="Sigma70_r4"/>
    <property type="match status" value="1"/>
</dbReference>
<evidence type="ECO:0000256" key="6">
    <source>
        <dbReference type="SAM" id="MobiDB-lite"/>
    </source>
</evidence>
<dbReference type="PANTHER" id="PTHR43133">
    <property type="entry name" value="RNA POLYMERASE ECF-TYPE SIGMA FACTO"/>
    <property type="match status" value="1"/>
</dbReference>
<feature type="domain" description="RNA polymerase sigma factor 70 region 4 type 2" evidence="8">
    <location>
        <begin position="123"/>
        <end position="173"/>
    </location>
</feature>